<evidence type="ECO:0000256" key="2">
    <source>
        <dbReference type="SAM" id="SignalP"/>
    </source>
</evidence>
<dbReference type="SUPFAM" id="SSF56436">
    <property type="entry name" value="C-type lectin-like"/>
    <property type="match status" value="1"/>
</dbReference>
<dbReference type="InterPro" id="IPR016187">
    <property type="entry name" value="CTDL_fold"/>
</dbReference>
<dbReference type="InterPro" id="IPR001304">
    <property type="entry name" value="C-type_lectin-like"/>
</dbReference>
<organism evidence="4 5">
    <name type="scientific">Steinernema carpocapsae</name>
    <name type="common">Entomopathogenic nematode</name>
    <dbReference type="NCBI Taxonomy" id="34508"/>
    <lineage>
        <taxon>Eukaryota</taxon>
        <taxon>Metazoa</taxon>
        <taxon>Ecdysozoa</taxon>
        <taxon>Nematoda</taxon>
        <taxon>Chromadorea</taxon>
        <taxon>Rhabditida</taxon>
        <taxon>Tylenchina</taxon>
        <taxon>Panagrolaimomorpha</taxon>
        <taxon>Strongyloidoidea</taxon>
        <taxon>Steinernematidae</taxon>
        <taxon>Steinernema</taxon>
    </lineage>
</organism>
<dbReference type="Proteomes" id="UP000298663">
    <property type="component" value="Unassembled WGS sequence"/>
</dbReference>
<dbReference type="EMBL" id="AZBU02000007">
    <property type="protein sequence ID" value="TKR70750.1"/>
    <property type="molecule type" value="Genomic_DNA"/>
</dbReference>
<dbReference type="InterPro" id="IPR016186">
    <property type="entry name" value="C-type_lectin-like/link_sf"/>
</dbReference>
<evidence type="ECO:0000256" key="1">
    <source>
        <dbReference type="ARBA" id="ARBA00023157"/>
    </source>
</evidence>
<comment type="caution">
    <text evidence="4">The sequence shown here is derived from an EMBL/GenBank/DDBJ whole genome shotgun (WGS) entry which is preliminary data.</text>
</comment>
<evidence type="ECO:0000259" key="3">
    <source>
        <dbReference type="PROSITE" id="PS50041"/>
    </source>
</evidence>
<sequence length="164" mass="18191">MRSLLILSLLFLAKTWSKPSCPPTSILSQDGSKCFYVFPIFTTFGTAEAVCEARSLRFGSIDNVKDNVAVSDAAHKLFKRLGETTKMMWLGGIFDQQKKKLVWINGDNSTYMPTGVKNKVVRSVGYARHNGVGCLEMEVDSGLWFSTDCLTPVPFLCEGDSFDN</sequence>
<keyword evidence="5" id="KW-1185">Reference proteome</keyword>
<reference evidence="4 5" key="1">
    <citation type="journal article" date="2015" name="Genome Biol.">
        <title>Comparative genomics of Steinernema reveals deeply conserved gene regulatory networks.</title>
        <authorList>
            <person name="Dillman A.R."/>
            <person name="Macchietto M."/>
            <person name="Porter C.F."/>
            <person name="Rogers A."/>
            <person name="Williams B."/>
            <person name="Antoshechkin I."/>
            <person name="Lee M.M."/>
            <person name="Goodwin Z."/>
            <person name="Lu X."/>
            <person name="Lewis E.E."/>
            <person name="Goodrich-Blair H."/>
            <person name="Stock S.P."/>
            <person name="Adams B.J."/>
            <person name="Sternberg P.W."/>
            <person name="Mortazavi A."/>
        </authorList>
    </citation>
    <scope>NUCLEOTIDE SEQUENCE [LARGE SCALE GENOMIC DNA]</scope>
    <source>
        <strain evidence="4 5">ALL</strain>
    </source>
</reference>
<proteinExistence type="predicted"/>
<evidence type="ECO:0000313" key="4">
    <source>
        <dbReference type="EMBL" id="TKR70750.1"/>
    </source>
</evidence>
<dbReference type="SMART" id="SM00034">
    <property type="entry name" value="CLECT"/>
    <property type="match status" value="1"/>
</dbReference>
<dbReference type="Gene3D" id="3.10.100.10">
    <property type="entry name" value="Mannose-Binding Protein A, subunit A"/>
    <property type="match status" value="1"/>
</dbReference>
<dbReference type="PROSITE" id="PS00615">
    <property type="entry name" value="C_TYPE_LECTIN_1"/>
    <property type="match status" value="1"/>
</dbReference>
<feature type="chain" id="PRO_5020801569" description="C-type lectin domain-containing protein" evidence="2">
    <location>
        <begin position="18"/>
        <end position="164"/>
    </location>
</feature>
<feature type="domain" description="C-type lectin" evidence="3">
    <location>
        <begin position="30"/>
        <end position="158"/>
    </location>
</feature>
<feature type="signal peptide" evidence="2">
    <location>
        <begin position="1"/>
        <end position="17"/>
    </location>
</feature>
<dbReference type="AlphaFoldDB" id="A0A4U5MML8"/>
<dbReference type="Pfam" id="PF00059">
    <property type="entry name" value="Lectin_C"/>
    <property type="match status" value="1"/>
</dbReference>
<keyword evidence="1" id="KW-1015">Disulfide bond</keyword>
<gene>
    <name evidence="4" type="ORF">L596_022734</name>
</gene>
<dbReference type="OrthoDB" id="5850157at2759"/>
<dbReference type="STRING" id="34508.A0A4U5MML8"/>
<protein>
    <recommendedName>
        <fullName evidence="3">C-type lectin domain-containing protein</fullName>
    </recommendedName>
</protein>
<accession>A0A4U5MML8</accession>
<dbReference type="PROSITE" id="PS50041">
    <property type="entry name" value="C_TYPE_LECTIN_2"/>
    <property type="match status" value="1"/>
</dbReference>
<reference evidence="4 5" key="2">
    <citation type="journal article" date="2019" name="G3 (Bethesda)">
        <title>Hybrid Assembly of the Genome of the Entomopathogenic Nematode Steinernema carpocapsae Identifies the X-Chromosome.</title>
        <authorList>
            <person name="Serra L."/>
            <person name="Macchietto M."/>
            <person name="Macias-Munoz A."/>
            <person name="McGill C.J."/>
            <person name="Rodriguez I.M."/>
            <person name="Rodriguez B."/>
            <person name="Murad R."/>
            <person name="Mortazavi A."/>
        </authorList>
    </citation>
    <scope>NUCLEOTIDE SEQUENCE [LARGE SCALE GENOMIC DNA]</scope>
    <source>
        <strain evidence="4 5">ALL</strain>
    </source>
</reference>
<keyword evidence="2" id="KW-0732">Signal</keyword>
<dbReference type="InterPro" id="IPR018378">
    <property type="entry name" value="C-type_lectin_CS"/>
</dbReference>
<evidence type="ECO:0000313" key="5">
    <source>
        <dbReference type="Proteomes" id="UP000298663"/>
    </source>
</evidence>
<dbReference type="CDD" id="cd00037">
    <property type="entry name" value="CLECT"/>
    <property type="match status" value="1"/>
</dbReference>
<name>A0A4U5MML8_STECR</name>